<comment type="caution">
    <text evidence="3">The sequence shown here is derived from an EMBL/GenBank/DDBJ whole genome shotgun (WGS) entry which is preliminary data.</text>
</comment>
<gene>
    <name evidence="3" type="ORF">FB45DRAFT_1034387</name>
</gene>
<proteinExistence type="predicted"/>
<evidence type="ECO:0000256" key="1">
    <source>
        <dbReference type="SAM" id="Coils"/>
    </source>
</evidence>
<reference evidence="3" key="1">
    <citation type="submission" date="2023-03" db="EMBL/GenBank/DDBJ databases">
        <title>Massive genome expansion in bonnet fungi (Mycena s.s.) driven by repeated elements and novel gene families across ecological guilds.</title>
        <authorList>
            <consortium name="Lawrence Berkeley National Laboratory"/>
            <person name="Harder C.B."/>
            <person name="Miyauchi S."/>
            <person name="Viragh M."/>
            <person name="Kuo A."/>
            <person name="Thoen E."/>
            <person name="Andreopoulos B."/>
            <person name="Lu D."/>
            <person name="Skrede I."/>
            <person name="Drula E."/>
            <person name="Henrissat B."/>
            <person name="Morin E."/>
            <person name="Kohler A."/>
            <person name="Barry K."/>
            <person name="LaButti K."/>
            <person name="Morin E."/>
            <person name="Salamov A."/>
            <person name="Lipzen A."/>
            <person name="Mereny Z."/>
            <person name="Hegedus B."/>
            <person name="Baldrian P."/>
            <person name="Stursova M."/>
            <person name="Weitz H."/>
            <person name="Taylor A."/>
            <person name="Grigoriev I.V."/>
            <person name="Nagy L.G."/>
            <person name="Martin F."/>
            <person name="Kauserud H."/>
        </authorList>
    </citation>
    <scope>NUCLEOTIDE SEQUENCE</scope>
    <source>
        <strain evidence="3">9284</strain>
    </source>
</reference>
<organism evidence="3 4">
    <name type="scientific">Roridomyces roridus</name>
    <dbReference type="NCBI Taxonomy" id="1738132"/>
    <lineage>
        <taxon>Eukaryota</taxon>
        <taxon>Fungi</taxon>
        <taxon>Dikarya</taxon>
        <taxon>Basidiomycota</taxon>
        <taxon>Agaricomycotina</taxon>
        <taxon>Agaricomycetes</taxon>
        <taxon>Agaricomycetidae</taxon>
        <taxon>Agaricales</taxon>
        <taxon>Marasmiineae</taxon>
        <taxon>Mycenaceae</taxon>
        <taxon>Roridomyces</taxon>
    </lineage>
</organism>
<feature type="region of interest" description="Disordered" evidence="2">
    <location>
        <begin position="158"/>
        <end position="188"/>
    </location>
</feature>
<dbReference type="AlphaFoldDB" id="A0AAD7FFB7"/>
<name>A0AAD7FFB7_9AGAR</name>
<dbReference type="EMBL" id="JARKIF010000021">
    <property type="protein sequence ID" value="KAJ7617084.1"/>
    <property type="molecule type" value="Genomic_DNA"/>
</dbReference>
<protein>
    <submittedName>
        <fullName evidence="3">Uncharacterized protein</fullName>
    </submittedName>
</protein>
<evidence type="ECO:0000313" key="4">
    <source>
        <dbReference type="Proteomes" id="UP001221142"/>
    </source>
</evidence>
<evidence type="ECO:0000313" key="3">
    <source>
        <dbReference type="EMBL" id="KAJ7617084.1"/>
    </source>
</evidence>
<keyword evidence="4" id="KW-1185">Reference proteome</keyword>
<evidence type="ECO:0000256" key="2">
    <source>
        <dbReference type="SAM" id="MobiDB-lite"/>
    </source>
</evidence>
<dbReference type="Proteomes" id="UP001221142">
    <property type="component" value="Unassembled WGS sequence"/>
</dbReference>
<keyword evidence="1" id="KW-0175">Coiled coil</keyword>
<sequence>MHSFQRSFSVHASTLAPGHPYPFTDPSRTSCIVHYTEFRGMGAPSLDFGSVGDVYIDLNSRMHALYWCDRAGNAGARQWRRWLAVLVHRAPLHRYLVAHPWARNPETSDVFLWADPGSVSWKSQEAMSRRNIAPIVPGIVPDIAVLISQILHRMLEGEQSGTPGRERRLGGSQHPDAGGVSRPTGRYPIPAATLPLVGPTRPSYASLGGQHTPQKAFPGPVSYEERCNQALDGMQRALKAEQRSKQELRLKSRELAALKKKEKETIGKSYLYQKREQELVAVARARNPALAAAEQRSSAELQEIRATTSALQRKAQVSRRDTQCAGA</sequence>
<feature type="coiled-coil region" evidence="1">
    <location>
        <begin position="231"/>
        <end position="261"/>
    </location>
</feature>
<accession>A0AAD7FFB7</accession>